<evidence type="ECO:0000256" key="10">
    <source>
        <dbReference type="ARBA" id="ARBA00023237"/>
    </source>
</evidence>
<dbReference type="PANTHER" id="PTHR32552">
    <property type="entry name" value="FERRICHROME IRON RECEPTOR-RELATED"/>
    <property type="match status" value="1"/>
</dbReference>
<dbReference type="PANTHER" id="PTHR32552:SF81">
    <property type="entry name" value="TONB-DEPENDENT OUTER MEMBRANE RECEPTOR"/>
    <property type="match status" value="1"/>
</dbReference>
<evidence type="ECO:0000256" key="5">
    <source>
        <dbReference type="ARBA" id="ARBA00022692"/>
    </source>
</evidence>
<dbReference type="GO" id="GO:0009279">
    <property type="term" value="C:cell outer membrane"/>
    <property type="evidence" value="ECO:0007669"/>
    <property type="project" value="UniProtKB-SubCell"/>
</dbReference>
<dbReference type="AlphaFoldDB" id="A0A8J2V5F6"/>
<evidence type="ECO:0000256" key="12">
    <source>
        <dbReference type="RuleBase" id="RU003357"/>
    </source>
</evidence>
<proteinExistence type="inferred from homology"/>
<keyword evidence="17" id="KW-1185">Reference proteome</keyword>
<evidence type="ECO:0000256" key="11">
    <source>
        <dbReference type="PROSITE-ProRule" id="PRU01360"/>
    </source>
</evidence>
<accession>A0A8J2V5F6</accession>
<keyword evidence="3 11" id="KW-1134">Transmembrane beta strand</keyword>
<feature type="domain" description="TonB-dependent receptor-like beta-barrel" evidence="14">
    <location>
        <begin position="319"/>
        <end position="789"/>
    </location>
</feature>
<keyword evidence="6" id="KW-0408">Iron</keyword>
<dbReference type="InterPro" id="IPR039426">
    <property type="entry name" value="TonB-dep_rcpt-like"/>
</dbReference>
<feature type="signal peptide" evidence="13">
    <location>
        <begin position="1"/>
        <end position="28"/>
    </location>
</feature>
<evidence type="ECO:0000256" key="7">
    <source>
        <dbReference type="ARBA" id="ARBA00023065"/>
    </source>
</evidence>
<dbReference type="SUPFAM" id="SSF56935">
    <property type="entry name" value="Porins"/>
    <property type="match status" value="1"/>
</dbReference>
<evidence type="ECO:0000256" key="1">
    <source>
        <dbReference type="ARBA" id="ARBA00004571"/>
    </source>
</evidence>
<reference evidence="16" key="2">
    <citation type="submission" date="2020-09" db="EMBL/GenBank/DDBJ databases">
        <authorList>
            <person name="Sun Q."/>
            <person name="Zhou Y."/>
        </authorList>
    </citation>
    <scope>NUCLEOTIDE SEQUENCE</scope>
    <source>
        <strain evidence="16">CGMCC 1.12921</strain>
    </source>
</reference>
<sequence>MKKFHRLKGPSAAVIAVAIAAPALPAAAQVDIITITAQKREESIQDVPISVTALSAEQIDRSGVSDIKDLIAITPGLMVTSTASEASTTARIRGIGTVGDNPGLESSVGVVIDGVYRSRNSIAFGDLGEIERVEVLRGPQGTVFGKNTSAGVINVISTAPEYEFGAGAEVTLGNLGLQRYQGYVTGGNEAQTAAFRLFGVIQERDGLMDVETGNGPRTLEESYTSDYSSLRGQLLFEPSDELSIRLIGDWTERTEDCCTGVQVETGPTAAFLQALNGGQPAVMNPADPEERLAFSNRSTAQDITDQGLSAEIDWDLGFGTVTSITAWREWDSDVAQDVDFTTVDIAYRNQDDNGATFEVFTQELRLAGSTDNLDWMVGGFYSDEDLERRDALRTGPAYGPYLNLLVSASVLGDGTQIPGILTNSTGPTATFLDDLIAAGGLSGLYPSPLYPTGAGMNGDVYNQTAESFALFTNNTWHLNDTNRLTFGLRYTQEDKALTSTFDTISTNGCEFFTQPQAALGGATGSQAFAAAAPDLAPLFPGIQPLYCLNWTDDRYDDDPFDFERSDEEISGTVKFSHDFSSNVTGYASYANSFKAGGFNLDRDPLVLDGTNDDTSFRPETINAYEAGLKSVLAEGTLVANVAAFHQDIEDFQLNSFLGTRFVVENVAEATATGVELDFLWDPGIEGLSITGGGAYIKAEYGEDIDQAVLAGEQMTLSPEFYGNLGVTYETVLAETMNAIFHVEGRYVSDYNTGSDLDAAKYQEGFGIVNGRVVLSPMDSPFSVELWGKNLFDEYYTQVGFDAPLQTDSWNAFLGAQRTYGVTLKADF</sequence>
<gene>
    <name evidence="16" type="ORF">GCM10011342_15400</name>
</gene>
<evidence type="ECO:0000313" key="16">
    <source>
        <dbReference type="EMBL" id="GGD07516.1"/>
    </source>
</evidence>
<dbReference type="Gene3D" id="2.40.170.20">
    <property type="entry name" value="TonB-dependent receptor, beta-barrel domain"/>
    <property type="match status" value="2"/>
</dbReference>
<keyword evidence="16" id="KW-0675">Receptor</keyword>
<keyword evidence="8 12" id="KW-0798">TonB box</keyword>
<dbReference type="Proteomes" id="UP000613582">
    <property type="component" value="Unassembled WGS sequence"/>
</dbReference>
<dbReference type="RefSeq" id="WP_188158977.1">
    <property type="nucleotide sequence ID" value="NZ_BMGH01000001.1"/>
</dbReference>
<evidence type="ECO:0000256" key="3">
    <source>
        <dbReference type="ARBA" id="ARBA00022452"/>
    </source>
</evidence>
<dbReference type="InterPro" id="IPR036942">
    <property type="entry name" value="Beta-barrel_TonB_sf"/>
</dbReference>
<evidence type="ECO:0000256" key="13">
    <source>
        <dbReference type="SAM" id="SignalP"/>
    </source>
</evidence>
<keyword evidence="10 11" id="KW-0998">Cell outer membrane</keyword>
<dbReference type="InterPro" id="IPR012910">
    <property type="entry name" value="Plug_dom"/>
</dbReference>
<dbReference type="Pfam" id="PF00593">
    <property type="entry name" value="TonB_dep_Rec_b-barrel"/>
    <property type="match status" value="1"/>
</dbReference>
<evidence type="ECO:0000256" key="4">
    <source>
        <dbReference type="ARBA" id="ARBA00022496"/>
    </source>
</evidence>
<evidence type="ECO:0000256" key="2">
    <source>
        <dbReference type="ARBA" id="ARBA00022448"/>
    </source>
</evidence>
<feature type="domain" description="TonB-dependent receptor plug" evidence="15">
    <location>
        <begin position="44"/>
        <end position="152"/>
    </location>
</feature>
<evidence type="ECO:0000259" key="15">
    <source>
        <dbReference type="Pfam" id="PF07715"/>
    </source>
</evidence>
<dbReference type="PROSITE" id="PS52016">
    <property type="entry name" value="TONB_DEPENDENT_REC_3"/>
    <property type="match status" value="1"/>
</dbReference>
<comment type="subcellular location">
    <subcellularLocation>
        <location evidence="1 11">Cell outer membrane</location>
        <topology evidence="1 11">Multi-pass membrane protein</topology>
    </subcellularLocation>
</comment>
<keyword evidence="2 11" id="KW-0813">Transport</keyword>
<keyword evidence="9 11" id="KW-0472">Membrane</keyword>
<feature type="chain" id="PRO_5035242007" evidence="13">
    <location>
        <begin position="29"/>
        <end position="827"/>
    </location>
</feature>
<keyword evidence="13" id="KW-0732">Signal</keyword>
<evidence type="ECO:0000256" key="8">
    <source>
        <dbReference type="ARBA" id="ARBA00023077"/>
    </source>
</evidence>
<dbReference type="EMBL" id="BMGH01000001">
    <property type="protein sequence ID" value="GGD07516.1"/>
    <property type="molecule type" value="Genomic_DNA"/>
</dbReference>
<comment type="similarity">
    <text evidence="11 12">Belongs to the TonB-dependent receptor family.</text>
</comment>
<dbReference type="InterPro" id="IPR000531">
    <property type="entry name" value="Beta-barrel_TonB"/>
</dbReference>
<name>A0A8J2V5F6_9PROT</name>
<keyword evidence="7" id="KW-0406">Ion transport</keyword>
<dbReference type="GO" id="GO:0006826">
    <property type="term" value="P:iron ion transport"/>
    <property type="evidence" value="ECO:0007669"/>
    <property type="project" value="UniProtKB-KW"/>
</dbReference>
<reference evidence="16" key="1">
    <citation type="journal article" date="2014" name="Int. J. Syst. Evol. Microbiol.">
        <title>Complete genome sequence of Corynebacterium casei LMG S-19264T (=DSM 44701T), isolated from a smear-ripened cheese.</title>
        <authorList>
            <consortium name="US DOE Joint Genome Institute (JGI-PGF)"/>
            <person name="Walter F."/>
            <person name="Albersmeier A."/>
            <person name="Kalinowski J."/>
            <person name="Ruckert C."/>
        </authorList>
    </citation>
    <scope>NUCLEOTIDE SEQUENCE</scope>
    <source>
        <strain evidence="16">CGMCC 1.12921</strain>
    </source>
</reference>
<protein>
    <submittedName>
        <fullName evidence="16">TonB-dependent receptor</fullName>
    </submittedName>
</protein>
<dbReference type="Pfam" id="PF07715">
    <property type="entry name" value="Plug"/>
    <property type="match status" value="1"/>
</dbReference>
<evidence type="ECO:0000256" key="9">
    <source>
        <dbReference type="ARBA" id="ARBA00023136"/>
    </source>
</evidence>
<evidence type="ECO:0000259" key="14">
    <source>
        <dbReference type="Pfam" id="PF00593"/>
    </source>
</evidence>
<keyword evidence="4" id="KW-0410">Iron transport</keyword>
<keyword evidence="5 11" id="KW-0812">Transmembrane</keyword>
<evidence type="ECO:0000313" key="17">
    <source>
        <dbReference type="Proteomes" id="UP000613582"/>
    </source>
</evidence>
<evidence type="ECO:0000256" key="6">
    <source>
        <dbReference type="ARBA" id="ARBA00023004"/>
    </source>
</evidence>
<comment type="caution">
    <text evidence="16">The sequence shown here is derived from an EMBL/GenBank/DDBJ whole genome shotgun (WGS) entry which is preliminary data.</text>
</comment>
<organism evidence="16 17">
    <name type="scientific">Aquisalinus flavus</name>
    <dbReference type="NCBI Taxonomy" id="1526572"/>
    <lineage>
        <taxon>Bacteria</taxon>
        <taxon>Pseudomonadati</taxon>
        <taxon>Pseudomonadota</taxon>
        <taxon>Alphaproteobacteria</taxon>
        <taxon>Parvularculales</taxon>
        <taxon>Parvularculaceae</taxon>
        <taxon>Aquisalinus</taxon>
    </lineage>
</organism>